<evidence type="ECO:0000256" key="1">
    <source>
        <dbReference type="ARBA" id="ARBA00022849"/>
    </source>
</evidence>
<dbReference type="InterPro" id="IPR036196">
    <property type="entry name" value="Ptyr_pPase_sf"/>
</dbReference>
<dbReference type="AlphaFoldDB" id="K2R0Y9"/>
<protein>
    <submittedName>
        <fullName evidence="3">Protein tyrosine phosphatase</fullName>
    </submittedName>
</protein>
<proteinExistence type="predicted"/>
<dbReference type="InterPro" id="IPR023485">
    <property type="entry name" value="Ptyr_pPase"/>
</dbReference>
<dbReference type="GO" id="GO:0046685">
    <property type="term" value="P:response to arsenic-containing substance"/>
    <property type="evidence" value="ECO:0007669"/>
    <property type="project" value="UniProtKB-KW"/>
</dbReference>
<feature type="domain" description="Phosphotyrosine protein phosphatase I" evidence="2">
    <location>
        <begin position="8"/>
        <end position="141"/>
    </location>
</feature>
<gene>
    <name evidence="3" type="ORF">A994_04610</name>
</gene>
<sequence>MTIPKVKKKVLFLCNHNSARSQMAEGLLKSLYGEHYDAYSAGSNPSCVSPFAVKVMGEVGVDISGNRSKSIKEFEGIKFDYVVTVCGGEGEACPFFHGGETYLHESFEDPVAVDGNLDEKINAFRKTRDEIKDWINKTFEVSEC</sequence>
<dbReference type="PANTHER" id="PTHR43428">
    <property type="entry name" value="ARSENATE REDUCTASE"/>
    <property type="match status" value="1"/>
</dbReference>
<accession>K2R0Y9</accession>
<reference evidence="3 4" key="1">
    <citation type="journal article" date="2012" name="J. Bacteriol.">
        <title>Draft genome sequence of Methanobacterium formicicum DSM 3637, an archaebacterium isolated from the methane producer amoeba Pelomyxa palustris.</title>
        <authorList>
            <person name="Gutierrez G."/>
        </authorList>
    </citation>
    <scope>NUCLEOTIDE SEQUENCE [LARGE SCALE GENOMIC DNA]</scope>
    <source>
        <strain evidence="4">DSM 3637 / PP1</strain>
    </source>
</reference>
<dbReference type="Proteomes" id="UP000007360">
    <property type="component" value="Unassembled WGS sequence"/>
</dbReference>
<dbReference type="OrthoDB" id="295776at2157"/>
<dbReference type="Pfam" id="PF01451">
    <property type="entry name" value="LMWPc"/>
    <property type="match status" value="1"/>
</dbReference>
<comment type="caution">
    <text evidence="3">The sequence shown here is derived from an EMBL/GenBank/DDBJ whole genome shotgun (WGS) entry which is preliminary data.</text>
</comment>
<keyword evidence="4" id="KW-1185">Reference proteome</keyword>
<evidence type="ECO:0000313" key="3">
    <source>
        <dbReference type="EMBL" id="EKF86208.1"/>
    </source>
</evidence>
<name>K2R0Y9_METFP</name>
<dbReference type="Gene3D" id="3.40.50.2300">
    <property type="match status" value="1"/>
</dbReference>
<dbReference type="PANTHER" id="PTHR43428:SF1">
    <property type="entry name" value="ARSENATE REDUCTASE"/>
    <property type="match status" value="1"/>
</dbReference>
<dbReference type="CDD" id="cd16345">
    <property type="entry name" value="LMWP_ArsC"/>
    <property type="match status" value="1"/>
</dbReference>
<dbReference type="SMART" id="SM00226">
    <property type="entry name" value="LMWPc"/>
    <property type="match status" value="1"/>
</dbReference>
<evidence type="ECO:0000313" key="4">
    <source>
        <dbReference type="Proteomes" id="UP000007360"/>
    </source>
</evidence>
<keyword evidence="1" id="KW-0059">Arsenical resistance</keyword>
<dbReference type="SUPFAM" id="SSF52788">
    <property type="entry name" value="Phosphotyrosine protein phosphatases I"/>
    <property type="match status" value="1"/>
</dbReference>
<dbReference type="RefSeq" id="WP_004030159.1">
    <property type="nucleotide sequence ID" value="NZ_AMPO01000003.1"/>
</dbReference>
<dbReference type="PATRIC" id="fig|1204725.3.peg.924"/>
<dbReference type="EMBL" id="AMPO01000003">
    <property type="protein sequence ID" value="EKF86208.1"/>
    <property type="molecule type" value="Genomic_DNA"/>
</dbReference>
<organism evidence="3 4">
    <name type="scientific">Methanobacterium formicicum (strain DSM 3637 / PP1)</name>
    <dbReference type="NCBI Taxonomy" id="1204725"/>
    <lineage>
        <taxon>Archaea</taxon>
        <taxon>Methanobacteriati</taxon>
        <taxon>Methanobacteriota</taxon>
        <taxon>Methanomada group</taxon>
        <taxon>Methanobacteria</taxon>
        <taxon>Methanobacteriales</taxon>
        <taxon>Methanobacteriaceae</taxon>
        <taxon>Methanobacterium</taxon>
    </lineage>
</organism>
<evidence type="ECO:0000259" key="2">
    <source>
        <dbReference type="SMART" id="SM00226"/>
    </source>
</evidence>